<evidence type="ECO:0000313" key="2">
    <source>
        <dbReference type="EMBL" id="TWT70763.1"/>
    </source>
</evidence>
<reference evidence="2 3" key="1">
    <citation type="submission" date="2019-02" db="EMBL/GenBank/DDBJ databases">
        <title>Deep-cultivation of Planctomycetes and their phenomic and genomic characterization uncovers novel biology.</title>
        <authorList>
            <person name="Wiegand S."/>
            <person name="Jogler M."/>
            <person name="Boedeker C."/>
            <person name="Pinto D."/>
            <person name="Vollmers J."/>
            <person name="Rivas-Marin E."/>
            <person name="Kohn T."/>
            <person name="Peeters S.H."/>
            <person name="Heuer A."/>
            <person name="Rast P."/>
            <person name="Oberbeckmann S."/>
            <person name="Bunk B."/>
            <person name="Jeske O."/>
            <person name="Meyerdierks A."/>
            <person name="Storesund J.E."/>
            <person name="Kallscheuer N."/>
            <person name="Luecker S."/>
            <person name="Lage O.M."/>
            <person name="Pohl T."/>
            <person name="Merkel B.J."/>
            <person name="Hornburger P."/>
            <person name="Mueller R.-W."/>
            <person name="Bruemmer F."/>
            <person name="Labrenz M."/>
            <person name="Spormann A.M."/>
            <person name="Op Den Camp H."/>
            <person name="Overmann J."/>
            <person name="Amann R."/>
            <person name="Jetten M.S.M."/>
            <person name="Mascher T."/>
            <person name="Medema M.H."/>
            <person name="Devos D.P."/>
            <person name="Kaster A.-K."/>
            <person name="Ovreas L."/>
            <person name="Rohde M."/>
            <person name="Galperin M.Y."/>
            <person name="Jogler C."/>
        </authorList>
    </citation>
    <scope>NUCLEOTIDE SEQUENCE [LARGE SCALE GENOMIC DNA]</scope>
    <source>
        <strain evidence="2 3">Pan14r</strain>
    </source>
</reference>
<keyword evidence="1" id="KW-1133">Transmembrane helix</keyword>
<sequence length="256" mass="27720">MHHDISQHRDTDRRRGGIRCWAAGIVCLFSLGAIGLDANATDPSQYLSSAGQHRVFSADAQPGMIGYGRSLGHGPIAGYFQPVAFTGPDGVQFALSQGGTFVSPEDHLMAGLQIGRVYRIRMTGLPDAEGAELYPSVEVIDRTYPPPGLETTYPIQIVLDRADIDEAMAGRMVTKVIYLEDPQTAFAEQEKPDTGRVIDVGLPHDPLEVADRFGRPVAIVRIGTLAPPSSPVLAPQFFFGDPTWAPIYQPEVEPVP</sequence>
<dbReference type="RefSeq" id="WP_197203687.1">
    <property type="nucleotide sequence ID" value="NZ_SJPL01000001.1"/>
</dbReference>
<dbReference type="AlphaFoldDB" id="A0A5C5Y7K4"/>
<dbReference type="Proteomes" id="UP000317238">
    <property type="component" value="Unassembled WGS sequence"/>
</dbReference>
<organism evidence="2 3">
    <name type="scientific">Crateriforma conspicua</name>
    <dbReference type="NCBI Taxonomy" id="2527996"/>
    <lineage>
        <taxon>Bacteria</taxon>
        <taxon>Pseudomonadati</taxon>
        <taxon>Planctomycetota</taxon>
        <taxon>Planctomycetia</taxon>
        <taxon>Planctomycetales</taxon>
        <taxon>Planctomycetaceae</taxon>
        <taxon>Crateriforma</taxon>
    </lineage>
</organism>
<proteinExistence type="predicted"/>
<name>A0A5C5Y7K4_9PLAN</name>
<evidence type="ECO:0000256" key="1">
    <source>
        <dbReference type="SAM" id="Phobius"/>
    </source>
</evidence>
<gene>
    <name evidence="2" type="ORF">Pan14r_30710</name>
</gene>
<dbReference type="EMBL" id="SJPL01000001">
    <property type="protein sequence ID" value="TWT70763.1"/>
    <property type="molecule type" value="Genomic_DNA"/>
</dbReference>
<keyword evidence="1" id="KW-0812">Transmembrane</keyword>
<keyword evidence="1" id="KW-0472">Membrane</keyword>
<feature type="transmembrane region" description="Helical" evidence="1">
    <location>
        <begin position="20"/>
        <end position="38"/>
    </location>
</feature>
<comment type="caution">
    <text evidence="2">The sequence shown here is derived from an EMBL/GenBank/DDBJ whole genome shotgun (WGS) entry which is preliminary data.</text>
</comment>
<protein>
    <submittedName>
        <fullName evidence="2">Uncharacterized protein</fullName>
    </submittedName>
</protein>
<keyword evidence="3" id="KW-1185">Reference proteome</keyword>
<accession>A0A5C5Y7K4</accession>
<evidence type="ECO:0000313" key="3">
    <source>
        <dbReference type="Proteomes" id="UP000317238"/>
    </source>
</evidence>